<dbReference type="EMBL" id="GG738845">
    <property type="protein sequence ID" value="EFC50381.1"/>
    <property type="molecule type" value="Genomic_DNA"/>
</dbReference>
<sequence length="241" mass="26954">MKTFPSSTILLVLVALLATVLMVNAIGENRNYIQNLKNKREIKFNNPASTIGGLVQHLGSVLKGYPSKLESISSLDLFERPLVGIVLSPSKSNEVNDVIIKKIQNLFENDVVTTVSSLKEINFATIQSGIVVVTHVENVDNEMKLAPERSEVVVLNLEKNLQVMTPAQRLLLSVYDINNTTTNSTNVTVITDFERADYQMQLWVWVFTIVCVILAIFAVNKIDYSADQMLYALEMTKSHHD</sequence>
<reference evidence="3 4" key="1">
    <citation type="journal article" date="2010" name="Cell">
        <title>The genome of Naegleria gruberi illuminates early eukaryotic versatility.</title>
        <authorList>
            <person name="Fritz-Laylin L.K."/>
            <person name="Prochnik S.E."/>
            <person name="Ginger M.L."/>
            <person name="Dacks J.B."/>
            <person name="Carpenter M.L."/>
            <person name="Field M.C."/>
            <person name="Kuo A."/>
            <person name="Paredez A."/>
            <person name="Chapman J."/>
            <person name="Pham J."/>
            <person name="Shu S."/>
            <person name="Neupane R."/>
            <person name="Cipriano M."/>
            <person name="Mancuso J."/>
            <person name="Tu H."/>
            <person name="Salamov A."/>
            <person name="Lindquist E."/>
            <person name="Shapiro H."/>
            <person name="Lucas S."/>
            <person name="Grigoriev I.V."/>
            <person name="Cande W.Z."/>
            <person name="Fulton C."/>
            <person name="Rokhsar D.S."/>
            <person name="Dawson S.C."/>
        </authorList>
    </citation>
    <scope>NUCLEOTIDE SEQUENCE [LARGE SCALE GENOMIC DNA]</scope>
    <source>
        <strain evidence="3 4">NEG-M</strain>
    </source>
</reference>
<protein>
    <submittedName>
        <fullName evidence="3">Uncharacterized protein</fullName>
    </submittedName>
</protein>
<feature type="chain" id="PRO_5003038193" evidence="2">
    <location>
        <begin position="26"/>
        <end position="241"/>
    </location>
</feature>
<dbReference type="KEGG" id="ngr:NAEGRDRAFT_77734"/>
<dbReference type="GeneID" id="8863941"/>
<dbReference type="VEuPathDB" id="AmoebaDB:NAEGRDRAFT_77734"/>
<dbReference type="OrthoDB" id="10258117at2759"/>
<keyword evidence="1" id="KW-0812">Transmembrane</keyword>
<evidence type="ECO:0000256" key="1">
    <source>
        <dbReference type="SAM" id="Phobius"/>
    </source>
</evidence>
<keyword evidence="1" id="KW-1133">Transmembrane helix</keyword>
<keyword evidence="2" id="KW-0732">Signal</keyword>
<keyword evidence="1" id="KW-0472">Membrane</keyword>
<evidence type="ECO:0000313" key="4">
    <source>
        <dbReference type="Proteomes" id="UP000006671"/>
    </source>
</evidence>
<accession>D2UXZ7</accession>
<dbReference type="InParanoid" id="D2UXZ7"/>
<keyword evidence="4" id="KW-1185">Reference proteome</keyword>
<dbReference type="Proteomes" id="UP000006671">
    <property type="component" value="Unassembled WGS sequence"/>
</dbReference>
<organism evidence="4">
    <name type="scientific">Naegleria gruberi</name>
    <name type="common">Amoeba</name>
    <dbReference type="NCBI Taxonomy" id="5762"/>
    <lineage>
        <taxon>Eukaryota</taxon>
        <taxon>Discoba</taxon>
        <taxon>Heterolobosea</taxon>
        <taxon>Tetramitia</taxon>
        <taxon>Eutetramitia</taxon>
        <taxon>Vahlkampfiidae</taxon>
        <taxon>Naegleria</taxon>
    </lineage>
</organism>
<dbReference type="RefSeq" id="XP_002683125.1">
    <property type="nucleotide sequence ID" value="XM_002683079.1"/>
</dbReference>
<evidence type="ECO:0000256" key="2">
    <source>
        <dbReference type="SAM" id="SignalP"/>
    </source>
</evidence>
<proteinExistence type="predicted"/>
<feature type="signal peptide" evidence="2">
    <location>
        <begin position="1"/>
        <end position="25"/>
    </location>
</feature>
<evidence type="ECO:0000313" key="3">
    <source>
        <dbReference type="EMBL" id="EFC50381.1"/>
    </source>
</evidence>
<gene>
    <name evidence="3" type="ORF">NAEGRDRAFT_77734</name>
</gene>
<dbReference type="OMA" id="ERADYQM"/>
<dbReference type="AlphaFoldDB" id="D2UXZ7"/>
<feature type="transmembrane region" description="Helical" evidence="1">
    <location>
        <begin position="202"/>
        <end position="219"/>
    </location>
</feature>
<name>D2UXZ7_NAEGR</name>